<keyword evidence="2" id="KW-0472">Membrane</keyword>
<feature type="transmembrane region" description="Helical" evidence="2">
    <location>
        <begin position="334"/>
        <end position="352"/>
    </location>
</feature>
<feature type="compositionally biased region" description="Low complexity" evidence="1">
    <location>
        <begin position="39"/>
        <end position="77"/>
    </location>
</feature>
<keyword evidence="2" id="KW-0812">Transmembrane</keyword>
<dbReference type="STRING" id="1114924.SAMN05216258_106270"/>
<protein>
    <submittedName>
        <fullName evidence="3">Uncharacterized protein</fullName>
    </submittedName>
</protein>
<feature type="transmembrane region" description="Helical" evidence="2">
    <location>
        <begin position="292"/>
        <end position="313"/>
    </location>
</feature>
<evidence type="ECO:0000313" key="3">
    <source>
        <dbReference type="EMBL" id="SFI41332.1"/>
    </source>
</evidence>
<gene>
    <name evidence="3" type="ORF">SAMN05216258_106270</name>
</gene>
<dbReference type="EMBL" id="FOQH01000006">
    <property type="protein sequence ID" value="SFI41332.1"/>
    <property type="molecule type" value="Genomic_DNA"/>
</dbReference>
<feature type="transmembrane region" description="Helical" evidence="2">
    <location>
        <begin position="257"/>
        <end position="280"/>
    </location>
</feature>
<reference evidence="3 4" key="1">
    <citation type="submission" date="2016-10" db="EMBL/GenBank/DDBJ databases">
        <authorList>
            <person name="de Groot N.N."/>
        </authorList>
    </citation>
    <scope>NUCLEOTIDE SEQUENCE [LARGE SCALE GENOMIC DNA]</scope>
    <source>
        <strain evidence="3 4">CGMCC 1.11030</strain>
    </source>
</reference>
<proteinExistence type="predicted"/>
<keyword evidence="2" id="KW-1133">Transmembrane helix</keyword>
<dbReference type="AlphaFoldDB" id="A0A1I3I0A9"/>
<feature type="region of interest" description="Disordered" evidence="1">
    <location>
        <begin position="1"/>
        <end position="92"/>
    </location>
</feature>
<sequence length="435" mass="44181">MGAGAGTKDSRGPAPLVRLTLRDTMRGEIGVATSKPGPETSEGEAAPSGAGPEAPGAGPETPGAGPETPGAGLQASGDGAGRGAPGAAPPSPAAAVAATAAAARRRPRLDPSNLAMLRQLYVNLCVQHGMCAPGPDDAPGLAAHREAEAILAAGRDPDAPDEALSWAAAYRAEQLIVRNLPTSELRAELARRAAGQAGSDDPERQALAKAAETLLGAAPFDEPEARGVLLRLVSARQWDKTERTQIRELAALYRERLNLVCVGALGVFLLALFLNIGVVMPMGWTYGVGGGYSGLVTAIAAGLFGASFSALVGSRKVTAVSIEAMKTMASVSQIAARLMVGGGGAAIVYFFFETGLIQGVAIPDLDNLAFARIGAGAGGEGGGEGHARTFGELIPNADVSLLMIWSFLAGFSESFVPRMLTQVEGAAAAGERRAG</sequence>
<evidence type="ECO:0000256" key="2">
    <source>
        <dbReference type="SAM" id="Phobius"/>
    </source>
</evidence>
<name>A0A1I3I0A9_9RHOB</name>
<keyword evidence="4" id="KW-1185">Reference proteome</keyword>
<accession>A0A1I3I0A9</accession>
<dbReference type="Proteomes" id="UP000199377">
    <property type="component" value="Unassembled WGS sequence"/>
</dbReference>
<evidence type="ECO:0000256" key="1">
    <source>
        <dbReference type="SAM" id="MobiDB-lite"/>
    </source>
</evidence>
<evidence type="ECO:0000313" key="4">
    <source>
        <dbReference type="Proteomes" id="UP000199377"/>
    </source>
</evidence>
<organism evidence="3 4">
    <name type="scientific">Albimonas pacifica</name>
    <dbReference type="NCBI Taxonomy" id="1114924"/>
    <lineage>
        <taxon>Bacteria</taxon>
        <taxon>Pseudomonadati</taxon>
        <taxon>Pseudomonadota</taxon>
        <taxon>Alphaproteobacteria</taxon>
        <taxon>Rhodobacterales</taxon>
        <taxon>Paracoccaceae</taxon>
        <taxon>Albimonas</taxon>
    </lineage>
</organism>